<dbReference type="GO" id="GO:0030313">
    <property type="term" value="C:cell envelope"/>
    <property type="evidence" value="ECO:0007669"/>
    <property type="project" value="UniProtKB-SubCell"/>
</dbReference>
<sequence>MAAIALALALAGCGNHDRTRVVVSMRDMSEPYEKALVEGLRDEADKLGVRLMVVDGFNNPEKQMVDLESARVQKVDGVLTFPQNETVFPRIQALLDDGIPVNVLSPPTDNKLERAGFVHGDDLMIGKMMGEWVVGRYPSGARVAILSGPLDHAASIKRVQGMHEVLSAHGDQYPVVLEKPGNWHRAEAVKVMQQFVEATPLEKMPQVILAANDEMAMGALDALQISGRNQLGIALVGCDATPVALAAVSHGQLAATVDQAAAKQAQFALRSLLARIGEKGPVPNEAIEPVMVTATTLAKPSASTQMR</sequence>
<dbReference type="PANTHER" id="PTHR46847:SF1">
    <property type="entry name" value="D-ALLOSE-BINDING PERIPLASMIC PROTEIN-RELATED"/>
    <property type="match status" value="1"/>
</dbReference>
<dbReference type="EMBL" id="MIGX01000076">
    <property type="protein sequence ID" value="PPT88486.1"/>
    <property type="molecule type" value="Genomic_DNA"/>
</dbReference>
<dbReference type="InterPro" id="IPR028082">
    <property type="entry name" value="Peripla_BP_I"/>
</dbReference>
<feature type="domain" description="Periplasmic binding protein" evidence="4">
    <location>
        <begin position="21"/>
        <end position="276"/>
    </location>
</feature>
<evidence type="ECO:0000313" key="5">
    <source>
        <dbReference type="EMBL" id="PPT88486.1"/>
    </source>
</evidence>
<evidence type="ECO:0000256" key="1">
    <source>
        <dbReference type="ARBA" id="ARBA00004196"/>
    </source>
</evidence>
<evidence type="ECO:0000313" key="6">
    <source>
        <dbReference type="Proteomes" id="UP000239898"/>
    </source>
</evidence>
<dbReference type="Proteomes" id="UP000239898">
    <property type="component" value="Unassembled WGS sequence"/>
</dbReference>
<gene>
    <name evidence="5" type="ORF">XthCFBP4691_14305</name>
</gene>
<protein>
    <recommendedName>
        <fullName evidence="4">Periplasmic binding protein domain-containing protein</fullName>
    </recommendedName>
</protein>
<comment type="similarity">
    <text evidence="2">Belongs to the bacterial solute-binding protein 2 family.</text>
</comment>
<name>A0A2S6ZCT8_9XANT</name>
<evidence type="ECO:0000256" key="3">
    <source>
        <dbReference type="ARBA" id="ARBA00022729"/>
    </source>
</evidence>
<accession>A0A2S6ZCT8</accession>
<dbReference type="GO" id="GO:0030246">
    <property type="term" value="F:carbohydrate binding"/>
    <property type="evidence" value="ECO:0007669"/>
    <property type="project" value="UniProtKB-ARBA"/>
</dbReference>
<dbReference type="AlphaFoldDB" id="A0A2S6ZCT8"/>
<evidence type="ECO:0000259" key="4">
    <source>
        <dbReference type="Pfam" id="PF13407"/>
    </source>
</evidence>
<organism evidence="5 6">
    <name type="scientific">Xanthomonas theicola</name>
    <dbReference type="NCBI Taxonomy" id="56464"/>
    <lineage>
        <taxon>Bacteria</taxon>
        <taxon>Pseudomonadati</taxon>
        <taxon>Pseudomonadota</taxon>
        <taxon>Gammaproteobacteria</taxon>
        <taxon>Lysobacterales</taxon>
        <taxon>Lysobacteraceae</taxon>
        <taxon>Xanthomonas</taxon>
    </lineage>
</organism>
<dbReference type="PANTHER" id="PTHR46847">
    <property type="entry name" value="D-ALLOSE-BINDING PERIPLASMIC PROTEIN-RELATED"/>
    <property type="match status" value="1"/>
</dbReference>
<comment type="subcellular location">
    <subcellularLocation>
        <location evidence="1">Cell envelope</location>
    </subcellularLocation>
</comment>
<reference evidence="5 6" key="1">
    <citation type="submission" date="2016-08" db="EMBL/GenBank/DDBJ databases">
        <title>Evolution of the type three secretion system and type three effector repertoires in Xanthomonas.</title>
        <authorList>
            <person name="Merda D."/>
            <person name="Briand M."/>
            <person name="Bosis E."/>
            <person name="Rousseau C."/>
            <person name="Portier P."/>
            <person name="Jacques M.-A."/>
            <person name="Fischer-Le Saux M."/>
        </authorList>
    </citation>
    <scope>NUCLEOTIDE SEQUENCE [LARGE SCALE GENOMIC DNA]</scope>
    <source>
        <strain evidence="5 6">CFBP 4691</strain>
    </source>
</reference>
<dbReference type="Gene3D" id="3.40.50.2300">
    <property type="match status" value="2"/>
</dbReference>
<evidence type="ECO:0000256" key="2">
    <source>
        <dbReference type="ARBA" id="ARBA00007639"/>
    </source>
</evidence>
<dbReference type="InterPro" id="IPR025997">
    <property type="entry name" value="SBP_2_dom"/>
</dbReference>
<keyword evidence="3" id="KW-0732">Signal</keyword>
<dbReference type="SUPFAM" id="SSF53822">
    <property type="entry name" value="Periplasmic binding protein-like I"/>
    <property type="match status" value="1"/>
</dbReference>
<keyword evidence="6" id="KW-1185">Reference proteome</keyword>
<dbReference type="Pfam" id="PF13407">
    <property type="entry name" value="Peripla_BP_4"/>
    <property type="match status" value="1"/>
</dbReference>
<dbReference type="GO" id="GO:0055085">
    <property type="term" value="P:transmembrane transport"/>
    <property type="evidence" value="ECO:0007669"/>
    <property type="project" value="UniProtKB-ARBA"/>
</dbReference>
<comment type="caution">
    <text evidence="5">The sequence shown here is derived from an EMBL/GenBank/DDBJ whole genome shotgun (WGS) entry which is preliminary data.</text>
</comment>
<proteinExistence type="inferred from homology"/>